<name>A0A1M4TDG3_9FIRM</name>
<evidence type="ECO:0000313" key="4">
    <source>
        <dbReference type="Proteomes" id="UP000184196"/>
    </source>
</evidence>
<dbReference type="EMBL" id="FQUW01000005">
    <property type="protein sequence ID" value="SHE42483.1"/>
    <property type="molecule type" value="Genomic_DNA"/>
</dbReference>
<evidence type="ECO:0000313" key="3">
    <source>
        <dbReference type="EMBL" id="SHE42483.1"/>
    </source>
</evidence>
<feature type="transmembrane region" description="Helical" evidence="1">
    <location>
        <begin position="47"/>
        <end position="66"/>
    </location>
</feature>
<dbReference type="InterPro" id="IPR007065">
    <property type="entry name" value="HPP"/>
</dbReference>
<sequence length="192" mass="20396">MVSISSYPSPGMEKRDVELPYIVVYLRKMRGGRRTVPQSAPSWKELLVSWFGAFSGIGVVAALSLVYHMPLIVPSFGASALLIYGLPDAPLAQPRNVIGGHVISAVCGVTVYALCGLTWWSAALAASLAVLLMLITRTAHPPGGATALGAVLAKASPMYILTPVALGAAILVLVGLITNNLLPERKYPRYWL</sequence>
<dbReference type="Pfam" id="PF04982">
    <property type="entry name" value="TM_HPP"/>
    <property type="match status" value="1"/>
</dbReference>
<protein>
    <submittedName>
        <fullName evidence="3">HPP family protein</fullName>
    </submittedName>
</protein>
<feature type="transmembrane region" description="Helical" evidence="1">
    <location>
        <begin position="122"/>
        <end position="140"/>
    </location>
</feature>
<feature type="transmembrane region" description="Helical" evidence="1">
    <location>
        <begin position="160"/>
        <end position="182"/>
    </location>
</feature>
<gene>
    <name evidence="3" type="ORF">SAMN02745218_00282</name>
</gene>
<feature type="domain" description="HPP transmembrane region" evidence="2">
    <location>
        <begin position="39"/>
        <end position="188"/>
    </location>
</feature>
<keyword evidence="1" id="KW-1133">Transmembrane helix</keyword>
<accession>A0A1M4TDG3</accession>
<evidence type="ECO:0000256" key="1">
    <source>
        <dbReference type="SAM" id="Phobius"/>
    </source>
</evidence>
<reference evidence="4" key="1">
    <citation type="submission" date="2016-11" db="EMBL/GenBank/DDBJ databases">
        <authorList>
            <person name="Varghese N."/>
            <person name="Submissions S."/>
        </authorList>
    </citation>
    <scope>NUCLEOTIDE SEQUENCE [LARGE SCALE GENOMIC DNA]</scope>
    <source>
        <strain evidence="4">DSM 11792</strain>
    </source>
</reference>
<dbReference type="Proteomes" id="UP000184196">
    <property type="component" value="Unassembled WGS sequence"/>
</dbReference>
<evidence type="ECO:0000259" key="2">
    <source>
        <dbReference type="Pfam" id="PF04982"/>
    </source>
</evidence>
<dbReference type="InterPro" id="IPR058581">
    <property type="entry name" value="TM_HPP"/>
</dbReference>
<keyword evidence="4" id="KW-1185">Reference proteome</keyword>
<keyword evidence="1" id="KW-0472">Membrane</keyword>
<proteinExistence type="predicted"/>
<dbReference type="AlphaFoldDB" id="A0A1M4TDG3"/>
<dbReference type="PANTHER" id="PTHR33741:SF5">
    <property type="entry name" value="TRANSMEMBRANE PROTEIN DDB_G0269096-RELATED"/>
    <property type="match status" value="1"/>
</dbReference>
<organism evidence="3 4">
    <name type="scientific">Desulfofundulus australicus DSM 11792</name>
    <dbReference type="NCBI Taxonomy" id="1121425"/>
    <lineage>
        <taxon>Bacteria</taxon>
        <taxon>Bacillati</taxon>
        <taxon>Bacillota</taxon>
        <taxon>Clostridia</taxon>
        <taxon>Eubacteriales</taxon>
        <taxon>Peptococcaceae</taxon>
        <taxon>Desulfofundulus</taxon>
    </lineage>
</organism>
<keyword evidence="1" id="KW-0812">Transmembrane</keyword>
<dbReference type="RefSeq" id="WP_423219776.1">
    <property type="nucleotide sequence ID" value="NZ_FQUW01000005.1"/>
</dbReference>
<dbReference type="PANTHER" id="PTHR33741">
    <property type="entry name" value="TRANSMEMBRANE PROTEIN DDB_G0269096-RELATED"/>
    <property type="match status" value="1"/>
</dbReference>